<accession>A7ARY1</accession>
<feature type="region of interest" description="Disordered" evidence="1">
    <location>
        <begin position="1"/>
        <end position="21"/>
    </location>
</feature>
<reference evidence="2 3" key="1">
    <citation type="journal article" date="2007" name="PLoS Pathog.">
        <title>Genome sequence of Babesia bovis and comparative analysis of apicomplexan hemoprotozoa.</title>
        <authorList>
            <person name="Brayton K.A."/>
            <person name="Lau A.O.T."/>
            <person name="Herndon D.R."/>
            <person name="Hannick L."/>
            <person name="Kappmeyer L.S."/>
            <person name="Berens S.J."/>
            <person name="Bidwell S.L."/>
            <person name="Brown W.C."/>
            <person name="Crabtree J."/>
            <person name="Fadrosh D."/>
            <person name="Feldblum T."/>
            <person name="Forberger H.A."/>
            <person name="Haas B.J."/>
            <person name="Howell J.M."/>
            <person name="Khouri H."/>
            <person name="Koo H."/>
            <person name="Mann D.J."/>
            <person name="Norimine J."/>
            <person name="Paulsen I.T."/>
            <person name="Radune D."/>
            <person name="Ren Q."/>
            <person name="Smith R.K. Jr."/>
            <person name="Suarez C.E."/>
            <person name="White O."/>
            <person name="Wortman J.R."/>
            <person name="Knowles D.P. Jr."/>
            <person name="McElwain T.F."/>
            <person name="Nene V.M."/>
        </authorList>
    </citation>
    <scope>NUCLEOTIDE SEQUENCE [LARGE SCALE GENOMIC DNA]</scope>
    <source>
        <strain evidence="2">T2Bo</strain>
    </source>
</reference>
<dbReference type="EMBL" id="AAXT01000002">
    <property type="protein sequence ID" value="EDO07300.1"/>
    <property type="molecule type" value="Genomic_DNA"/>
</dbReference>
<gene>
    <name evidence="2" type="ORF">BBOV_IV009460</name>
</gene>
<comment type="caution">
    <text evidence="2">The sequence shown here is derived from an EMBL/GenBank/DDBJ whole genome shotgun (WGS) entry which is preliminary data.</text>
</comment>
<sequence length="298" mass="34205">MEDGVDESASTPEMESALNDPELEDWKTDMADIPGAWRMFYPLSLMHTVGISAYPNIRPSVLFYNISGAVVGPEHKDSGKGGWVLDANTPVHIDDGTSYLHNRRFAVVLLSSKSFSNIKLVLLGRMFYSKEYVMKELKDVVQLRAVMFIGQAFVESWLDRQGNEVDPLTWEFLPLNKPGSPFRWMHGNDKWKLLGPCTGYRVLGSVYNVPHQPMFLDKYNDKEIYDYVDPAKVNKTMYTAPEFIEKETRAVIEAAFAKNKGTQFKLYNENYMEEFYNEVGRQKNDSRYTDGGTRQKWA</sequence>
<proteinExistence type="predicted"/>
<protein>
    <submittedName>
        <fullName evidence="2">Uncharacterized protein</fullName>
    </submittedName>
</protein>
<organism evidence="2 3">
    <name type="scientific">Babesia bovis</name>
    <dbReference type="NCBI Taxonomy" id="5865"/>
    <lineage>
        <taxon>Eukaryota</taxon>
        <taxon>Sar</taxon>
        <taxon>Alveolata</taxon>
        <taxon>Apicomplexa</taxon>
        <taxon>Aconoidasida</taxon>
        <taxon>Piroplasmida</taxon>
        <taxon>Babesiidae</taxon>
        <taxon>Babesia</taxon>
    </lineage>
</organism>
<dbReference type="Proteomes" id="UP000002173">
    <property type="component" value="Unassembled WGS sequence"/>
</dbReference>
<reference evidence="3" key="3">
    <citation type="journal article" date="2021" name="Int. J. Parasitol.">
        <title>Comparative analysis of gene expression between Babesia bovis blood stages and kinetes allowed by improved genome annotation.</title>
        <authorList>
            <person name="Ueti M.W."/>
            <person name="Johnson W.C."/>
            <person name="Kappmeyer L.S."/>
            <person name="Herndon D.R."/>
            <person name="Mousel M.R."/>
            <person name="Reif K.E."/>
            <person name="Taus N.S."/>
            <person name="Ifeonu O.O."/>
            <person name="Silva J.C."/>
            <person name="Suarez C.E."/>
            <person name="Brayton K.A."/>
        </authorList>
    </citation>
    <scope>NUCLEOTIDE SEQUENCE [LARGE SCALE GENOMIC DNA]</scope>
</reference>
<dbReference type="OMA" id="GSPFRWM"/>
<dbReference type="eggNOG" id="ENOG502TN5V">
    <property type="taxonomic scope" value="Eukaryota"/>
</dbReference>
<dbReference type="AlphaFoldDB" id="A7ARY1"/>
<evidence type="ECO:0000313" key="2">
    <source>
        <dbReference type="EMBL" id="EDO07300.1"/>
    </source>
</evidence>
<dbReference type="InParanoid" id="A7ARY1"/>
<name>A7ARY1_BABBO</name>
<reference evidence="3" key="2">
    <citation type="journal article" date="2020" name="Data Brief">
        <title>Transcriptome dataset of Babesia bovis life stages within vertebrate and invertebrate hosts.</title>
        <authorList>
            <person name="Ueti M.W."/>
            <person name="Johnson W.C."/>
            <person name="Kappmeyer L.S."/>
            <person name="Herndon D.R."/>
            <person name="Mousel M.R."/>
            <person name="Reif K.E."/>
            <person name="Taus N.S."/>
            <person name="Ifeonu O.O."/>
            <person name="Silva J.C."/>
            <person name="Suarez C.E."/>
            <person name="Brayton K.A."/>
        </authorList>
    </citation>
    <scope>NUCLEOTIDE SEQUENCE [LARGE SCALE GENOMIC DNA]</scope>
</reference>
<evidence type="ECO:0000313" key="3">
    <source>
        <dbReference type="Proteomes" id="UP000002173"/>
    </source>
</evidence>
<evidence type="ECO:0000256" key="1">
    <source>
        <dbReference type="SAM" id="MobiDB-lite"/>
    </source>
</evidence>
<dbReference type="VEuPathDB" id="PiroplasmaDB:BBOV_IV009460"/>
<keyword evidence="3" id="KW-1185">Reference proteome</keyword>